<dbReference type="Proteomes" id="UP000593594">
    <property type="component" value="Chromosome"/>
</dbReference>
<keyword evidence="3" id="KW-1185">Reference proteome</keyword>
<organism evidence="2 3">
    <name type="scientific">Kaustia mangrovi</name>
    <dbReference type="NCBI Taxonomy" id="2593653"/>
    <lineage>
        <taxon>Bacteria</taxon>
        <taxon>Pseudomonadati</taxon>
        <taxon>Pseudomonadota</taxon>
        <taxon>Alphaproteobacteria</taxon>
        <taxon>Hyphomicrobiales</taxon>
        <taxon>Parvibaculaceae</taxon>
        <taxon>Kaustia</taxon>
    </lineage>
</organism>
<reference evidence="2 3" key="1">
    <citation type="submission" date="2020-06" db="EMBL/GenBank/DDBJ databases">
        <title>Genome sequence of 2 isolates from Red Sea Mangroves.</title>
        <authorList>
            <person name="Sefrji F."/>
            <person name="Michoud G."/>
            <person name="Merlino G."/>
            <person name="Daffonchio D."/>
        </authorList>
    </citation>
    <scope>NUCLEOTIDE SEQUENCE [LARGE SCALE GENOMIC DNA]</scope>
    <source>
        <strain evidence="2 3">R1DC25</strain>
    </source>
</reference>
<dbReference type="KEGG" id="kmn:HW532_04325"/>
<name>A0A7S8C2B3_9HYPH</name>
<dbReference type="AlphaFoldDB" id="A0A7S8C2B3"/>
<accession>A0A7S8C2B3</accession>
<feature type="region of interest" description="Disordered" evidence="1">
    <location>
        <begin position="80"/>
        <end position="118"/>
    </location>
</feature>
<protein>
    <submittedName>
        <fullName evidence="2">Uncharacterized protein</fullName>
    </submittedName>
</protein>
<proteinExistence type="predicted"/>
<dbReference type="EMBL" id="CP058214">
    <property type="protein sequence ID" value="QPC42007.1"/>
    <property type="molecule type" value="Genomic_DNA"/>
</dbReference>
<evidence type="ECO:0000256" key="1">
    <source>
        <dbReference type="SAM" id="MobiDB-lite"/>
    </source>
</evidence>
<evidence type="ECO:0000313" key="3">
    <source>
        <dbReference type="Proteomes" id="UP000593594"/>
    </source>
</evidence>
<dbReference type="RefSeq" id="WP_213163234.1">
    <property type="nucleotide sequence ID" value="NZ_CP058214.1"/>
</dbReference>
<gene>
    <name evidence="2" type="ORF">HW532_04325</name>
</gene>
<sequence>MFFLIRAIFWLTVVYLLLPVGQDGEPDREQASARAAAETAETVRDTVTTAGDVARFCSGQWEICEAGARLWGLFGGGPAGGSAKGETAPAGRSSLPGDTLTGDDLAPDWDGPVSRQKG</sequence>
<evidence type="ECO:0000313" key="2">
    <source>
        <dbReference type="EMBL" id="QPC42007.1"/>
    </source>
</evidence>